<dbReference type="Proteomes" id="UP000470384">
    <property type="component" value="Unassembled WGS sequence"/>
</dbReference>
<comment type="caution">
    <text evidence="1">The sequence shown here is derived from an EMBL/GenBank/DDBJ whole genome shotgun (WGS) entry which is preliminary data.</text>
</comment>
<gene>
    <name evidence="1" type="ORF">GTQ45_15315</name>
</gene>
<evidence type="ECO:0008006" key="3">
    <source>
        <dbReference type="Google" id="ProtNLM"/>
    </source>
</evidence>
<proteinExistence type="predicted"/>
<sequence length="187" mass="20313">MTAEFIKPDNRLKLMVGDNLPAEIPGDINRAATEAIAEATITSATIAIGDEIDRLWQLVDNNDPGQLLDVDRIFFIAHDLRGLCPTLGQPIAGSIADALCTYIESAKEAGFVPRANTIWLHVSSLKRAAEEKQAADTLGRYLIDSLCALRHKELSQACPGYCDCDYRPGHPSRASGPPQDDADHEDS</sequence>
<dbReference type="AlphaFoldDB" id="A0A845QGQ8"/>
<organism evidence="1 2">
    <name type="scientific">Pyruvatibacter mobilis</name>
    <dbReference type="NCBI Taxonomy" id="1712261"/>
    <lineage>
        <taxon>Bacteria</taxon>
        <taxon>Pseudomonadati</taxon>
        <taxon>Pseudomonadota</taxon>
        <taxon>Alphaproteobacteria</taxon>
        <taxon>Hyphomicrobiales</taxon>
        <taxon>Parvibaculaceae</taxon>
        <taxon>Pyruvatibacter</taxon>
    </lineage>
</organism>
<dbReference type="InterPro" id="IPR036641">
    <property type="entry name" value="HPT_dom_sf"/>
</dbReference>
<dbReference type="SUPFAM" id="SSF47226">
    <property type="entry name" value="Histidine-containing phosphotransfer domain, HPT domain"/>
    <property type="match status" value="1"/>
</dbReference>
<dbReference type="OrthoDB" id="9786548at2"/>
<accession>A0A845QGQ8</accession>
<evidence type="ECO:0000313" key="1">
    <source>
        <dbReference type="EMBL" id="NBG97106.1"/>
    </source>
</evidence>
<dbReference type="GO" id="GO:0000160">
    <property type="term" value="P:phosphorelay signal transduction system"/>
    <property type="evidence" value="ECO:0007669"/>
    <property type="project" value="InterPro"/>
</dbReference>
<name>A0A845QGQ8_9HYPH</name>
<reference evidence="1 2" key="1">
    <citation type="journal article" date="2016" name="Int. J. Syst. Evol. Microbiol.">
        <title>Pyruvatibacter mobilis gen. nov., sp. nov., a marine bacterium from the culture broth of Picochlorum sp. 122.</title>
        <authorList>
            <person name="Wang G."/>
            <person name="Tang M."/>
            <person name="Wu H."/>
            <person name="Dai S."/>
            <person name="Li T."/>
            <person name="Chen C."/>
            <person name="He H."/>
            <person name="Fan J."/>
            <person name="Xiang W."/>
            <person name="Li X."/>
        </authorList>
    </citation>
    <scope>NUCLEOTIDE SEQUENCE [LARGE SCALE GENOMIC DNA]</scope>
    <source>
        <strain evidence="1 2">GYP-11</strain>
    </source>
</reference>
<evidence type="ECO:0000313" key="2">
    <source>
        <dbReference type="Proteomes" id="UP000470384"/>
    </source>
</evidence>
<dbReference type="RefSeq" id="WP_160589061.1">
    <property type="nucleotide sequence ID" value="NZ_BMHN01000001.1"/>
</dbReference>
<dbReference type="EMBL" id="WXYQ01000015">
    <property type="protein sequence ID" value="NBG97106.1"/>
    <property type="molecule type" value="Genomic_DNA"/>
</dbReference>
<protein>
    <recommendedName>
        <fullName evidence="3">HPt domain-containing protein</fullName>
    </recommendedName>
</protein>
<dbReference type="GeneID" id="300653879"/>
<keyword evidence="2" id="KW-1185">Reference proteome</keyword>